<dbReference type="InterPro" id="IPR001647">
    <property type="entry name" value="HTH_TetR"/>
</dbReference>
<sequence length="196" mass="21192">MEGVAINEITEAADVGFGSFYNHFESKEAIYATLVESVFEEFADSLDRLASGLSDPAEIISVSVRHTLMRARREPVWGHFLIREGFSARVLTLGLGQRLLRDIERGIAEKRFVVADPFIGFLSVGGTVLTAIAAELNFVAPGAPAAGVLKELGFNGEHFPERTAATLLHMLGLKRADAEKIASRPLPVVEAAETAQ</sequence>
<organism evidence="4 5">
    <name type="scientific">Burkholderia diffusa</name>
    <dbReference type="NCBI Taxonomy" id="488732"/>
    <lineage>
        <taxon>Bacteria</taxon>
        <taxon>Pseudomonadati</taxon>
        <taxon>Pseudomonadota</taxon>
        <taxon>Betaproteobacteria</taxon>
        <taxon>Burkholderiales</taxon>
        <taxon>Burkholderiaceae</taxon>
        <taxon>Burkholderia</taxon>
        <taxon>Burkholderia cepacia complex</taxon>
    </lineage>
</organism>
<evidence type="ECO:0000256" key="1">
    <source>
        <dbReference type="ARBA" id="ARBA00023125"/>
    </source>
</evidence>
<feature type="domain" description="HTH tetR-type" evidence="3">
    <location>
        <begin position="1"/>
        <end position="42"/>
    </location>
</feature>
<dbReference type="Pfam" id="PF00440">
    <property type="entry name" value="TetR_N"/>
    <property type="match status" value="1"/>
</dbReference>
<dbReference type="Proteomes" id="UP000494125">
    <property type="component" value="Unassembled WGS sequence"/>
</dbReference>
<feature type="DNA-binding region" description="H-T-H motif" evidence="2">
    <location>
        <begin position="5"/>
        <end position="24"/>
    </location>
</feature>
<dbReference type="GO" id="GO:0003677">
    <property type="term" value="F:DNA binding"/>
    <property type="evidence" value="ECO:0007669"/>
    <property type="project" value="UniProtKB-UniRule"/>
</dbReference>
<evidence type="ECO:0000256" key="2">
    <source>
        <dbReference type="PROSITE-ProRule" id="PRU00335"/>
    </source>
</evidence>
<dbReference type="InterPro" id="IPR049513">
    <property type="entry name" value="TetR_C_40"/>
</dbReference>
<dbReference type="AlphaFoldDB" id="A0A6P2JE43"/>
<reference evidence="4 5" key="1">
    <citation type="submission" date="2019-09" db="EMBL/GenBank/DDBJ databases">
        <authorList>
            <person name="Depoorter E."/>
        </authorList>
    </citation>
    <scope>NUCLEOTIDE SEQUENCE [LARGE SCALE GENOMIC DNA]</scope>
    <source>
        <strain evidence="4">LMG 24065</strain>
    </source>
</reference>
<keyword evidence="1 2" id="KW-0238">DNA-binding</keyword>
<evidence type="ECO:0000313" key="4">
    <source>
        <dbReference type="EMBL" id="VWB39849.1"/>
    </source>
</evidence>
<dbReference type="Pfam" id="PF21306">
    <property type="entry name" value="TetR_C_40"/>
    <property type="match status" value="1"/>
</dbReference>
<proteinExistence type="predicted"/>
<evidence type="ECO:0000313" key="5">
    <source>
        <dbReference type="Proteomes" id="UP000494125"/>
    </source>
</evidence>
<dbReference type="PROSITE" id="PS50977">
    <property type="entry name" value="HTH_TETR_2"/>
    <property type="match status" value="1"/>
</dbReference>
<gene>
    <name evidence="4" type="ORF">BDI24065_01775</name>
</gene>
<dbReference type="InterPro" id="IPR009057">
    <property type="entry name" value="Homeodomain-like_sf"/>
</dbReference>
<keyword evidence="5" id="KW-1185">Reference proteome</keyword>
<dbReference type="SUPFAM" id="SSF46689">
    <property type="entry name" value="Homeodomain-like"/>
    <property type="match status" value="1"/>
</dbReference>
<protein>
    <submittedName>
        <fullName evidence="4">TetR family transcriptional regulator</fullName>
    </submittedName>
</protein>
<name>A0A6P2JE43_9BURK</name>
<dbReference type="EMBL" id="CABVPN010000007">
    <property type="protein sequence ID" value="VWB39849.1"/>
    <property type="molecule type" value="Genomic_DNA"/>
</dbReference>
<dbReference type="Gene3D" id="1.10.357.10">
    <property type="entry name" value="Tetracycline Repressor, domain 2"/>
    <property type="match status" value="1"/>
</dbReference>
<evidence type="ECO:0000259" key="3">
    <source>
        <dbReference type="PROSITE" id="PS50977"/>
    </source>
</evidence>
<accession>A0A6P2JE43</accession>